<evidence type="ECO:0000256" key="1">
    <source>
        <dbReference type="SAM" id="Coils"/>
    </source>
</evidence>
<dbReference type="Proteomes" id="UP000249842">
    <property type="component" value="Unassembled WGS sequence"/>
</dbReference>
<evidence type="ECO:0000313" key="4">
    <source>
        <dbReference type="EMBL" id="RAK60716.1"/>
    </source>
</evidence>
<keyword evidence="1" id="KW-0175">Coiled coil</keyword>
<keyword evidence="3" id="KW-0812">Transmembrane</keyword>
<organism evidence="4 5">
    <name type="scientific">Phenylobacterium hankyongense</name>
    <dbReference type="NCBI Taxonomy" id="1813876"/>
    <lineage>
        <taxon>Bacteria</taxon>
        <taxon>Pseudomonadati</taxon>
        <taxon>Pseudomonadota</taxon>
        <taxon>Alphaproteobacteria</taxon>
        <taxon>Caulobacterales</taxon>
        <taxon>Caulobacteraceae</taxon>
        <taxon>Phenylobacterium</taxon>
    </lineage>
</organism>
<dbReference type="AlphaFoldDB" id="A0A328B470"/>
<feature type="region of interest" description="Disordered" evidence="2">
    <location>
        <begin position="45"/>
        <end position="75"/>
    </location>
</feature>
<feature type="coiled-coil region" evidence="1">
    <location>
        <begin position="518"/>
        <end position="545"/>
    </location>
</feature>
<feature type="compositionally biased region" description="Acidic residues" evidence="2">
    <location>
        <begin position="747"/>
        <end position="758"/>
    </location>
</feature>
<keyword evidence="3" id="KW-0472">Membrane</keyword>
<feature type="region of interest" description="Disordered" evidence="2">
    <location>
        <begin position="648"/>
        <end position="679"/>
    </location>
</feature>
<accession>A0A328B470</accession>
<feature type="region of interest" description="Disordered" evidence="2">
    <location>
        <begin position="734"/>
        <end position="761"/>
    </location>
</feature>
<proteinExistence type="predicted"/>
<keyword evidence="3" id="KW-1133">Transmembrane helix</keyword>
<dbReference type="EMBL" id="QFYP01000001">
    <property type="protein sequence ID" value="RAK60716.1"/>
    <property type="molecule type" value="Genomic_DNA"/>
</dbReference>
<evidence type="ECO:0000313" key="5">
    <source>
        <dbReference type="Proteomes" id="UP000249842"/>
    </source>
</evidence>
<feature type="transmembrane region" description="Helical" evidence="3">
    <location>
        <begin position="92"/>
        <end position="114"/>
    </location>
</feature>
<gene>
    <name evidence="4" type="ORF">DJ021_13315</name>
</gene>
<dbReference type="OrthoDB" id="7624803at2"/>
<sequence>MNFRKRRQPTDFGMSGDADRAVATQAIEADLDLNEPLVAPLIEAEPSAPLQPPPFRSEVAASAPRTPARRPEPPAAAPVAEATFEAPSAWPIYLIALAVSVLWATAPIAFAIGYRNSVAPLQNDAFALFVFGLLAVGPAAFVFGCAYMIRQGQKLAAETRRAKAMAEDMLSPALSAAVRAGHVVQGVREEIVRAGAAADDARETLLALRQALSVETETLVENTQASVRSAQELTGALGRERTGMRDLAETLDAQATRVSDTITQQARMVTEASELADTQLREAEATLAARAADLAAAAGEAGDAARTAGEDLVRHIARLETAGVGVSEQVRSVESGLSDQRAALITLSHALRADHDTFASEAEAHAARLGEFITQARLSAVEMSDRAAKGGEALKALMADAADQFRDLAETARAEREEFGQSSLQSLEAVSQAAADQRAQLEAQTRAAIEALGRAAEETREAAARHAVTAREQVDQLSEAAFAAGQKANQVFEARLAEARALVEQSSQMVEQAGAATARKLDEGAAAARETLHELEAMLGELEARAKSLPATARGQTEQVRAAVTQGMEDLMAAARRTAEEAEAIDVAFQGRVRHNFEMLSEAVRLMGTAAAAAPPIAAPKPAAPPRAVKPTFRAAYAAPTLQPPTAAYAAPPDAAAAASEAEEPEPAGSLASASGAVEPDVEPDLELDDMVEPAPDHPTVAKAAAAPLAERLGLRPRLKLTPTASDEEFSSIFEAAGGPPPAQAASDDEDEAEEAEPADSWTWKDLLASLDGGEGEKLEDILAGELGKMGVDPAKLLPKARIDEIAAAVQTGDLDGARQVVKRLAPAATRRIVRRLFTDEALRNQVATYVRRYQTLVDDAVVRDPEGFLMANLLGGEAGRLYLLLDAAAGDTI</sequence>
<protein>
    <submittedName>
        <fullName evidence="4">Polar localization protein TipN</fullName>
    </submittedName>
</protein>
<name>A0A328B470_9CAUL</name>
<comment type="caution">
    <text evidence="4">The sequence shown here is derived from an EMBL/GenBank/DDBJ whole genome shotgun (WGS) entry which is preliminary data.</text>
</comment>
<reference evidence="5" key="1">
    <citation type="submission" date="2018-05" db="EMBL/GenBank/DDBJ databases">
        <authorList>
            <person name="Li X."/>
        </authorList>
    </citation>
    <scope>NUCLEOTIDE SEQUENCE [LARGE SCALE GENOMIC DNA]</scope>
    <source>
        <strain evidence="5">HKS-05</strain>
    </source>
</reference>
<feature type="compositionally biased region" description="Low complexity" evidence="2">
    <location>
        <begin position="648"/>
        <end position="660"/>
    </location>
</feature>
<evidence type="ECO:0000256" key="2">
    <source>
        <dbReference type="SAM" id="MobiDB-lite"/>
    </source>
</evidence>
<keyword evidence="5" id="KW-1185">Reference proteome</keyword>
<feature type="coiled-coil region" evidence="1">
    <location>
        <begin position="398"/>
        <end position="444"/>
    </location>
</feature>
<dbReference type="RefSeq" id="WP_111458008.1">
    <property type="nucleotide sequence ID" value="NZ_QFYP01000001.1"/>
</dbReference>
<evidence type="ECO:0000256" key="3">
    <source>
        <dbReference type="SAM" id="Phobius"/>
    </source>
</evidence>
<feature type="transmembrane region" description="Helical" evidence="3">
    <location>
        <begin position="126"/>
        <end position="149"/>
    </location>
</feature>
<feature type="compositionally biased region" description="Low complexity" evidence="2">
    <location>
        <begin position="667"/>
        <end position="679"/>
    </location>
</feature>